<proteinExistence type="predicted"/>
<dbReference type="AlphaFoldDB" id="A0A1J9RK24"/>
<keyword evidence="2" id="KW-1185">Reference proteome</keyword>
<evidence type="ECO:0000313" key="2">
    <source>
        <dbReference type="Proteomes" id="UP000242791"/>
    </source>
</evidence>
<protein>
    <submittedName>
        <fullName evidence="1">Uncharacterized protein</fullName>
    </submittedName>
</protein>
<dbReference type="EMBL" id="LGTZ01000047">
    <property type="protein sequence ID" value="OJD27957.1"/>
    <property type="molecule type" value="Genomic_DNA"/>
</dbReference>
<accession>A0A1J9RK24</accession>
<dbReference type="VEuPathDB" id="FungiDB:ACJ73_00647"/>
<name>A0A1J9RK24_9EURO</name>
<dbReference type="Proteomes" id="UP000242791">
    <property type="component" value="Unassembled WGS sequence"/>
</dbReference>
<evidence type="ECO:0000313" key="1">
    <source>
        <dbReference type="EMBL" id="OJD27957.1"/>
    </source>
</evidence>
<reference evidence="1 2" key="1">
    <citation type="submission" date="2015-08" db="EMBL/GenBank/DDBJ databases">
        <title>Emmonsia species relationships and genome sequence.</title>
        <authorList>
            <person name="Cuomo C.A."/>
            <person name="Schwartz I.S."/>
            <person name="Kenyon C."/>
            <person name="De Hoog G.S."/>
            <person name="Govender N.P."/>
            <person name="Botha A."/>
            <person name="Moreno L."/>
            <person name="De Vries M."/>
            <person name="Munoz J.F."/>
            <person name="Stielow J.B."/>
        </authorList>
    </citation>
    <scope>NUCLEOTIDE SEQUENCE [LARGE SCALE GENOMIC DNA]</scope>
    <source>
        <strain evidence="1 2">EI222</strain>
    </source>
</reference>
<gene>
    <name evidence="1" type="ORF">ACJ73_00647</name>
</gene>
<comment type="caution">
    <text evidence="1">The sequence shown here is derived from an EMBL/GenBank/DDBJ whole genome shotgun (WGS) entry which is preliminary data.</text>
</comment>
<organism evidence="1 2">
    <name type="scientific">Blastomyces percursus</name>
    <dbReference type="NCBI Taxonomy" id="1658174"/>
    <lineage>
        <taxon>Eukaryota</taxon>
        <taxon>Fungi</taxon>
        <taxon>Dikarya</taxon>
        <taxon>Ascomycota</taxon>
        <taxon>Pezizomycotina</taxon>
        <taxon>Eurotiomycetes</taxon>
        <taxon>Eurotiomycetidae</taxon>
        <taxon>Onygenales</taxon>
        <taxon>Ajellomycetaceae</taxon>
        <taxon>Blastomyces</taxon>
    </lineage>
</organism>
<sequence length="275" mass="30491">MPDRRFIVIRGVGNGHDRSDTYIKPELIFNSHLGDPIRITGEFHIVPCLGCNMIMANDILSSARATIDVHGERITFGDVPVDARATRTCVRKDVRTATEPPQPETETIQRMTRNLKQRSGKKRRKFTVRAAETKFIEPGEGALLKISHAELMEGIWWIRPTMIRHSPETFAGVPTAAIPPTPDVLSFSNLGSKPMKVLNGQILGYAQRVSESDLTGLSATVCLADTDDFDNPFEIPTTSLEHGTVEADISDYWGSDYRNRVQQIVDAIGSFLSPS</sequence>